<dbReference type="Proteomes" id="UP001347796">
    <property type="component" value="Unassembled WGS sequence"/>
</dbReference>
<proteinExistence type="predicted"/>
<evidence type="ECO:0000313" key="2">
    <source>
        <dbReference type="Proteomes" id="UP001347796"/>
    </source>
</evidence>
<dbReference type="EMBL" id="JAZGQO010000007">
    <property type="protein sequence ID" value="KAK6181879.1"/>
    <property type="molecule type" value="Genomic_DNA"/>
</dbReference>
<dbReference type="PANTHER" id="PTHR46670">
    <property type="entry name" value="ENDO/EXONUCLEASE/PHOSPHATASE DOMAIN-CONTAINING PROTEIN"/>
    <property type="match status" value="1"/>
</dbReference>
<evidence type="ECO:0000313" key="1">
    <source>
        <dbReference type="EMBL" id="KAK6181879.1"/>
    </source>
</evidence>
<sequence length="197" mass="22697">MIKYSVGDLQSFRNHPVKLNPSDYNNLKSLHLLKSYRGKRAGSRKQKPIDVHVTYNNLKCESRQRGVCKSNLLSIATTHDPDIKNGVKLGLINAQSVYNKTIAINEFINEKSLDLLAITETWLSDNDTVIINELCGDDFDFINLPRQTRGGGVGLLFRNKFECIRERVNTCFNFFEFIQLFLNNRLRLVILYHILPH</sequence>
<dbReference type="InterPro" id="IPR036691">
    <property type="entry name" value="Endo/exonu/phosph_ase_sf"/>
</dbReference>
<dbReference type="Gene3D" id="3.60.10.10">
    <property type="entry name" value="Endonuclease/exonuclease/phosphatase"/>
    <property type="match status" value="1"/>
</dbReference>
<evidence type="ECO:0008006" key="3">
    <source>
        <dbReference type="Google" id="ProtNLM"/>
    </source>
</evidence>
<keyword evidence="2" id="KW-1185">Reference proteome</keyword>
<accession>A0AAN8JZ18</accession>
<gene>
    <name evidence="1" type="ORF">SNE40_009657</name>
</gene>
<comment type="caution">
    <text evidence="1">The sequence shown here is derived from an EMBL/GenBank/DDBJ whole genome shotgun (WGS) entry which is preliminary data.</text>
</comment>
<name>A0AAN8JZ18_PATCE</name>
<protein>
    <recommendedName>
        <fullName evidence="3">RNA-directed DNA polymerase from mobile element jockey-like</fullName>
    </recommendedName>
</protein>
<dbReference type="SUPFAM" id="SSF56219">
    <property type="entry name" value="DNase I-like"/>
    <property type="match status" value="1"/>
</dbReference>
<reference evidence="1 2" key="1">
    <citation type="submission" date="2024-01" db="EMBL/GenBank/DDBJ databases">
        <title>The genome of the rayed Mediterranean limpet Patella caerulea (Linnaeus, 1758).</title>
        <authorList>
            <person name="Anh-Thu Weber A."/>
            <person name="Halstead-Nussloch G."/>
        </authorList>
    </citation>
    <scope>NUCLEOTIDE SEQUENCE [LARGE SCALE GENOMIC DNA]</scope>
    <source>
        <strain evidence="1">AATW-2023a</strain>
        <tissue evidence="1">Whole specimen</tissue>
    </source>
</reference>
<dbReference type="PANTHER" id="PTHR46670:SF3">
    <property type="entry name" value="ENDONUCLEASE_EXONUCLEASE_PHOSPHATASE DOMAIN-CONTAINING PROTEIN"/>
    <property type="match status" value="1"/>
</dbReference>
<dbReference type="AlphaFoldDB" id="A0AAN8JZ18"/>
<organism evidence="1 2">
    <name type="scientific">Patella caerulea</name>
    <name type="common">Rayed Mediterranean limpet</name>
    <dbReference type="NCBI Taxonomy" id="87958"/>
    <lineage>
        <taxon>Eukaryota</taxon>
        <taxon>Metazoa</taxon>
        <taxon>Spiralia</taxon>
        <taxon>Lophotrochozoa</taxon>
        <taxon>Mollusca</taxon>
        <taxon>Gastropoda</taxon>
        <taxon>Patellogastropoda</taxon>
        <taxon>Patelloidea</taxon>
        <taxon>Patellidae</taxon>
        <taxon>Patella</taxon>
    </lineage>
</organism>